<protein>
    <submittedName>
        <fullName evidence="2">Uncharacterized protein</fullName>
    </submittedName>
</protein>
<organism evidence="2 3">
    <name type="scientific">Petrolisthes cinctipes</name>
    <name type="common">Flat porcelain crab</name>
    <dbReference type="NCBI Taxonomy" id="88211"/>
    <lineage>
        <taxon>Eukaryota</taxon>
        <taxon>Metazoa</taxon>
        <taxon>Ecdysozoa</taxon>
        <taxon>Arthropoda</taxon>
        <taxon>Crustacea</taxon>
        <taxon>Multicrustacea</taxon>
        <taxon>Malacostraca</taxon>
        <taxon>Eumalacostraca</taxon>
        <taxon>Eucarida</taxon>
        <taxon>Decapoda</taxon>
        <taxon>Pleocyemata</taxon>
        <taxon>Anomura</taxon>
        <taxon>Galatheoidea</taxon>
        <taxon>Porcellanidae</taxon>
        <taxon>Petrolisthes</taxon>
    </lineage>
</organism>
<feature type="compositionally biased region" description="Low complexity" evidence="1">
    <location>
        <begin position="284"/>
        <end position="369"/>
    </location>
</feature>
<accession>A0AAE1KPV7</accession>
<comment type="caution">
    <text evidence="2">The sequence shown here is derived from an EMBL/GenBank/DDBJ whole genome shotgun (WGS) entry which is preliminary data.</text>
</comment>
<evidence type="ECO:0000313" key="3">
    <source>
        <dbReference type="Proteomes" id="UP001286313"/>
    </source>
</evidence>
<name>A0AAE1KPV7_PETCI</name>
<dbReference type="EMBL" id="JAWQEG010001495">
    <property type="protein sequence ID" value="KAK3879097.1"/>
    <property type="molecule type" value="Genomic_DNA"/>
</dbReference>
<proteinExistence type="predicted"/>
<dbReference type="AlphaFoldDB" id="A0AAE1KPV7"/>
<reference evidence="2" key="1">
    <citation type="submission" date="2023-10" db="EMBL/GenBank/DDBJ databases">
        <title>Genome assemblies of two species of porcelain crab, Petrolisthes cinctipes and Petrolisthes manimaculis (Anomura: Porcellanidae).</title>
        <authorList>
            <person name="Angst P."/>
        </authorList>
    </citation>
    <scope>NUCLEOTIDE SEQUENCE</scope>
    <source>
        <strain evidence="2">PB745_01</strain>
        <tissue evidence="2">Gill</tissue>
    </source>
</reference>
<gene>
    <name evidence="2" type="ORF">Pcinc_016317</name>
</gene>
<feature type="region of interest" description="Disordered" evidence="1">
    <location>
        <begin position="284"/>
        <end position="378"/>
    </location>
</feature>
<keyword evidence="3" id="KW-1185">Reference proteome</keyword>
<evidence type="ECO:0000256" key="1">
    <source>
        <dbReference type="SAM" id="MobiDB-lite"/>
    </source>
</evidence>
<sequence>MIRFPTGKSDGPIPYIDFSTLVEKDCIHLEKSTSMNFEKSRDYCHGLPGGGDLFVAGDLTGMTQYLATEVPDKHEYELPDLPVLVSQNDVNVPTCETSDQVPVIPSQNDVNVPTCETSDQVPVIPSQNDVNVPTGVNIVNVPTGVNSDKVPAILRQNHVNVPTVKVTNTVLRMMAASVHVLVLLLLVLHQAVYINAESQNWYKVEVSNTTLDGNTPKGERSVRSVAQCTMVASRDPQNQLLCFRTPGVCTKYDIVVKANDGDSFNGGDDVTLCWTRHVTDLSTTTTTTTATTTTPTTATTTTPTTTTTTTPTTTTTTTTPTTTTTTTTPTTTTTTTTPTITTTTTTPTTTTTTTTPTTTTTTTPTTTITLSGKSQQNN</sequence>
<dbReference type="Proteomes" id="UP001286313">
    <property type="component" value="Unassembled WGS sequence"/>
</dbReference>
<evidence type="ECO:0000313" key="2">
    <source>
        <dbReference type="EMBL" id="KAK3879097.1"/>
    </source>
</evidence>